<evidence type="ECO:0000313" key="1">
    <source>
        <dbReference type="EMBL" id="OIK20287.1"/>
    </source>
</evidence>
<sequence>MRKPLQKGELVVMHTCYEASKYDGRIWSCTSDEFTSHSGAKVVFLDGFSGFFAAEFLQRVNLPQAWEVGAE</sequence>
<accession>A0AAP7TAI9</accession>
<dbReference type="EMBL" id="MOEA01000003">
    <property type="protein sequence ID" value="OIK20287.1"/>
    <property type="molecule type" value="Genomic_DNA"/>
</dbReference>
<comment type="caution">
    <text evidence="1">The sequence shown here is derived from an EMBL/GenBank/DDBJ whole genome shotgun (WGS) entry which is preliminary data.</text>
</comment>
<evidence type="ECO:0000313" key="2">
    <source>
        <dbReference type="Proteomes" id="UP000180036"/>
    </source>
</evidence>
<proteinExistence type="predicted"/>
<name>A0AAP7TAI9_BACAM</name>
<dbReference type="RefSeq" id="WP_071347887.1">
    <property type="nucleotide sequence ID" value="NZ_MOEA01000003.1"/>
</dbReference>
<reference evidence="1 2" key="1">
    <citation type="submission" date="2016-10" db="EMBL/GenBank/DDBJ databases">
        <authorList>
            <person name="Marach S."/>
            <person name="Prathuangwong S."/>
            <person name="Takikawa Y."/>
            <person name="Dohra H."/>
        </authorList>
    </citation>
    <scope>NUCLEOTIDE SEQUENCE [LARGE SCALE GENOMIC DNA]</scope>
    <source>
        <strain evidence="1 2">K2</strain>
    </source>
</reference>
<organism evidence="1 2">
    <name type="scientific">Bacillus amyloliquefaciens</name>
    <name type="common">Bacillus velezensis</name>
    <dbReference type="NCBI Taxonomy" id="1390"/>
    <lineage>
        <taxon>Bacteria</taxon>
        <taxon>Bacillati</taxon>
        <taxon>Bacillota</taxon>
        <taxon>Bacilli</taxon>
        <taxon>Bacillales</taxon>
        <taxon>Bacillaceae</taxon>
        <taxon>Bacillus</taxon>
        <taxon>Bacillus amyloliquefaciens group</taxon>
    </lineage>
</organism>
<gene>
    <name evidence="1" type="ORF">BKP66_11680</name>
</gene>
<protein>
    <submittedName>
        <fullName evidence="1">Uncharacterized protein</fullName>
    </submittedName>
</protein>
<dbReference type="AlphaFoldDB" id="A0AAP7TAI9"/>
<dbReference type="Proteomes" id="UP000180036">
    <property type="component" value="Unassembled WGS sequence"/>
</dbReference>